<dbReference type="InterPro" id="IPR005000">
    <property type="entry name" value="Aldolase/citrate-lyase_domain"/>
</dbReference>
<feature type="domain" description="HpcH/HpaI aldolase/citrate lyase" evidence="4">
    <location>
        <begin position="40"/>
        <end position="223"/>
    </location>
</feature>
<dbReference type="OrthoDB" id="1621678at2759"/>
<keyword evidence="5" id="KW-0670">Pyruvate</keyword>
<name>A0A0D7AX31_9AGAR</name>
<dbReference type="EMBL" id="KN880787">
    <property type="protein sequence ID" value="KIY62414.1"/>
    <property type="molecule type" value="Genomic_DNA"/>
</dbReference>
<dbReference type="Proteomes" id="UP000054007">
    <property type="component" value="Unassembled WGS sequence"/>
</dbReference>
<proteinExistence type="inferred from homology"/>
<dbReference type="InterPro" id="IPR050251">
    <property type="entry name" value="HpcH-HpaI_aldolase"/>
</dbReference>
<dbReference type="Gene3D" id="3.20.20.60">
    <property type="entry name" value="Phosphoenolpyruvate-binding domains"/>
    <property type="match status" value="1"/>
</dbReference>
<dbReference type="GO" id="GO:0046872">
    <property type="term" value="F:metal ion binding"/>
    <property type="evidence" value="ECO:0007669"/>
    <property type="project" value="UniProtKB-KW"/>
</dbReference>
<evidence type="ECO:0000256" key="3">
    <source>
        <dbReference type="ARBA" id="ARBA00023239"/>
    </source>
</evidence>
<sequence>MSYTAEEYAAASAICRRNALKDKMDAGGIGYSFGLQTTLNPEIALMAKIAGYDALLLNLEHSKTGLETFNAIACAALAENVAPIVVVPSLQSDWISRSLDVGAQGIIVPRVGTAAQAAELVKYAKYRPHGERPLADTPAQRYQLMGMNFVANMTVTNERVLAIPMIETVEGLENVEAIAATPGVDMLFVGTFDLTDDMGIAGQYDDPRLAAAYERICKAAEAQWTETRKVYVGCGGIEWRPDMMRDLSLKYKSIRYFMAGRDSTVLLNGMKAQAGAMAELDAQVLAARK</sequence>
<protein>
    <submittedName>
        <fullName evidence="5">Phosphoenolpyruvate/pyruvate domain-containing protein</fullName>
    </submittedName>
</protein>
<gene>
    <name evidence="5" type="ORF">CYLTODRAFT_361527</name>
</gene>
<dbReference type="GO" id="GO:0005737">
    <property type="term" value="C:cytoplasm"/>
    <property type="evidence" value="ECO:0007669"/>
    <property type="project" value="TreeGrafter"/>
</dbReference>
<dbReference type="AlphaFoldDB" id="A0A0D7AX31"/>
<organism evidence="5 6">
    <name type="scientific">Cylindrobasidium torrendii FP15055 ss-10</name>
    <dbReference type="NCBI Taxonomy" id="1314674"/>
    <lineage>
        <taxon>Eukaryota</taxon>
        <taxon>Fungi</taxon>
        <taxon>Dikarya</taxon>
        <taxon>Basidiomycota</taxon>
        <taxon>Agaricomycotina</taxon>
        <taxon>Agaricomycetes</taxon>
        <taxon>Agaricomycetidae</taxon>
        <taxon>Agaricales</taxon>
        <taxon>Marasmiineae</taxon>
        <taxon>Physalacriaceae</taxon>
        <taxon>Cylindrobasidium</taxon>
    </lineage>
</organism>
<comment type="similarity">
    <text evidence="1">Belongs to the HpcH/HpaI aldolase family.</text>
</comment>
<dbReference type="GO" id="GO:0016832">
    <property type="term" value="F:aldehyde-lyase activity"/>
    <property type="evidence" value="ECO:0007669"/>
    <property type="project" value="TreeGrafter"/>
</dbReference>
<dbReference type="STRING" id="1314674.A0A0D7AX31"/>
<evidence type="ECO:0000313" key="6">
    <source>
        <dbReference type="Proteomes" id="UP000054007"/>
    </source>
</evidence>
<dbReference type="Pfam" id="PF03328">
    <property type="entry name" value="HpcH_HpaI"/>
    <property type="match status" value="1"/>
</dbReference>
<evidence type="ECO:0000313" key="5">
    <source>
        <dbReference type="EMBL" id="KIY62414.1"/>
    </source>
</evidence>
<keyword evidence="2" id="KW-0479">Metal-binding</keyword>
<dbReference type="PANTHER" id="PTHR30502:SF0">
    <property type="entry name" value="PHOSPHOENOLPYRUVATE CARBOXYLASE FAMILY PROTEIN"/>
    <property type="match status" value="1"/>
</dbReference>
<keyword evidence="3" id="KW-0456">Lyase</keyword>
<evidence type="ECO:0000256" key="1">
    <source>
        <dbReference type="ARBA" id="ARBA00005568"/>
    </source>
</evidence>
<dbReference type="InterPro" id="IPR015813">
    <property type="entry name" value="Pyrv/PenolPyrv_kinase-like_dom"/>
</dbReference>
<dbReference type="PANTHER" id="PTHR30502">
    <property type="entry name" value="2-KETO-3-DEOXY-L-RHAMNONATE ALDOLASE"/>
    <property type="match status" value="1"/>
</dbReference>
<keyword evidence="6" id="KW-1185">Reference proteome</keyword>
<dbReference type="SUPFAM" id="SSF51621">
    <property type="entry name" value="Phosphoenolpyruvate/pyruvate domain"/>
    <property type="match status" value="1"/>
</dbReference>
<evidence type="ECO:0000259" key="4">
    <source>
        <dbReference type="Pfam" id="PF03328"/>
    </source>
</evidence>
<evidence type="ECO:0000256" key="2">
    <source>
        <dbReference type="ARBA" id="ARBA00022723"/>
    </source>
</evidence>
<reference evidence="5 6" key="1">
    <citation type="journal article" date="2015" name="Fungal Genet. Biol.">
        <title>Evolution of novel wood decay mechanisms in Agaricales revealed by the genome sequences of Fistulina hepatica and Cylindrobasidium torrendii.</title>
        <authorList>
            <person name="Floudas D."/>
            <person name="Held B.W."/>
            <person name="Riley R."/>
            <person name="Nagy L.G."/>
            <person name="Koehler G."/>
            <person name="Ransdell A.S."/>
            <person name="Younus H."/>
            <person name="Chow J."/>
            <person name="Chiniquy J."/>
            <person name="Lipzen A."/>
            <person name="Tritt A."/>
            <person name="Sun H."/>
            <person name="Haridas S."/>
            <person name="LaButti K."/>
            <person name="Ohm R.A."/>
            <person name="Kues U."/>
            <person name="Blanchette R.A."/>
            <person name="Grigoriev I.V."/>
            <person name="Minto R.E."/>
            <person name="Hibbett D.S."/>
        </authorList>
    </citation>
    <scope>NUCLEOTIDE SEQUENCE [LARGE SCALE GENOMIC DNA]</scope>
    <source>
        <strain evidence="5 6">FP15055 ss-10</strain>
    </source>
</reference>
<accession>A0A0D7AX31</accession>
<dbReference type="InterPro" id="IPR040442">
    <property type="entry name" value="Pyrv_kinase-like_dom_sf"/>
</dbReference>